<keyword evidence="9" id="KW-1185">Reference proteome</keyword>
<dbReference type="GO" id="GO:0030170">
    <property type="term" value="F:pyridoxal phosphate binding"/>
    <property type="evidence" value="ECO:0007669"/>
    <property type="project" value="TreeGrafter"/>
</dbReference>
<keyword evidence="1 4" id="KW-0663">Pyridoxal phosphate</keyword>
<dbReference type="OrthoDB" id="9804264at2"/>
<evidence type="ECO:0000256" key="1">
    <source>
        <dbReference type="ARBA" id="ARBA00022898"/>
    </source>
</evidence>
<dbReference type="GO" id="GO:0000271">
    <property type="term" value="P:polysaccharide biosynthetic process"/>
    <property type="evidence" value="ECO:0007669"/>
    <property type="project" value="TreeGrafter"/>
</dbReference>
<keyword evidence="6" id="KW-0032">Aminotransferase</keyword>
<comment type="similarity">
    <text evidence="2 5">Belongs to the DegT/DnrJ/EryC1 family.</text>
</comment>
<evidence type="ECO:0000256" key="3">
    <source>
        <dbReference type="PIRSR" id="PIRSR000390-1"/>
    </source>
</evidence>
<dbReference type="PANTHER" id="PTHR30244">
    <property type="entry name" value="TRANSAMINASE"/>
    <property type="match status" value="1"/>
</dbReference>
<dbReference type="CDD" id="cd00616">
    <property type="entry name" value="AHBA_syn"/>
    <property type="match status" value="1"/>
</dbReference>
<sequence>MKDVSEINKTLFSFSSEEELIKENQDIIFNINKESEYDFSDKVSFLPLSRLNSLQERKDCSDIISQVINTGNFTSGPFINEIEKFLRNFYYADSCIATSSGTDAIKIALKALGITHGDEVILPLNSFAATENAVMAIGATPVFANIDSSYNMIPDEINRLVTCKTKAVLPVCLYGSTYHLHEIYKVSKESSLPIVIDAAQCFGIKDIINYGDFIALSFNPFKNIGTFGKSGAIITRNSELSKLARQYSYHGFLEGKKNIKAQNWGFNSRMDNLQAATLQCKFKHFEKNAMKRCLLAARYIFLLEELKDKVLPPKELISNTWHLFPILLKEQNRESLIQFAQSKNVELDIYYPVLSHLGKHPFSENYFNKEQFSLSEDIHSKLVHIPLHNHMSIEEQNIVIEVLYDFIQK</sequence>
<dbReference type="Proteomes" id="UP000188728">
    <property type="component" value="Unassembled WGS sequence"/>
</dbReference>
<evidence type="ECO:0000313" key="6">
    <source>
        <dbReference type="EMBL" id="OOF42408.1"/>
    </source>
</evidence>
<dbReference type="GeneID" id="85657474"/>
<evidence type="ECO:0000256" key="4">
    <source>
        <dbReference type="PIRSR" id="PIRSR000390-2"/>
    </source>
</evidence>
<evidence type="ECO:0000313" key="7">
    <source>
        <dbReference type="EMBL" id="OOF50825.1"/>
    </source>
</evidence>
<dbReference type="Pfam" id="PF01041">
    <property type="entry name" value="DegT_DnrJ_EryC1"/>
    <property type="match status" value="1"/>
</dbReference>
<dbReference type="InterPro" id="IPR015421">
    <property type="entry name" value="PyrdxlP-dep_Trfase_major"/>
</dbReference>
<evidence type="ECO:0000256" key="2">
    <source>
        <dbReference type="ARBA" id="ARBA00037999"/>
    </source>
</evidence>
<evidence type="ECO:0000313" key="9">
    <source>
        <dbReference type="Proteomes" id="UP000189161"/>
    </source>
</evidence>
<keyword evidence="6" id="KW-0808">Transferase</keyword>
<dbReference type="EMBL" id="MLHK01000097">
    <property type="protein sequence ID" value="OOF42408.1"/>
    <property type="molecule type" value="Genomic_DNA"/>
</dbReference>
<protein>
    <submittedName>
        <fullName evidence="6">UDP-4-amino-4-deoxy-L-arabinose-oxoglutarate aminotransferase</fullName>
    </submittedName>
</protein>
<feature type="modified residue" description="N6-(pyridoxal phosphate)lysine" evidence="4">
    <location>
        <position position="222"/>
    </location>
</feature>
<proteinExistence type="inferred from homology"/>
<evidence type="ECO:0000313" key="8">
    <source>
        <dbReference type="Proteomes" id="UP000188728"/>
    </source>
</evidence>
<organism evidence="6 8">
    <name type="scientific">Rodentibacter trehalosifermentans</name>
    <dbReference type="NCBI Taxonomy" id="1908263"/>
    <lineage>
        <taxon>Bacteria</taxon>
        <taxon>Pseudomonadati</taxon>
        <taxon>Pseudomonadota</taxon>
        <taxon>Gammaproteobacteria</taxon>
        <taxon>Pasteurellales</taxon>
        <taxon>Pasteurellaceae</taxon>
        <taxon>Rodentibacter</taxon>
    </lineage>
</organism>
<dbReference type="Proteomes" id="UP000189161">
    <property type="component" value="Unassembled WGS sequence"/>
</dbReference>
<feature type="active site" description="Proton acceptor" evidence="3">
    <location>
        <position position="222"/>
    </location>
</feature>
<dbReference type="InterPro" id="IPR000653">
    <property type="entry name" value="DegT/StrS_aminotransferase"/>
</dbReference>
<dbReference type="SUPFAM" id="SSF53383">
    <property type="entry name" value="PLP-dependent transferases"/>
    <property type="match status" value="1"/>
</dbReference>
<accession>A0A1V3J6F1</accession>
<dbReference type="AlphaFoldDB" id="A0A1V3IKV5"/>
<dbReference type="GO" id="GO:0008483">
    <property type="term" value="F:transaminase activity"/>
    <property type="evidence" value="ECO:0007669"/>
    <property type="project" value="UniProtKB-KW"/>
</dbReference>
<comment type="caution">
    <text evidence="6">The sequence shown here is derived from an EMBL/GenBank/DDBJ whole genome shotgun (WGS) entry which is preliminary data.</text>
</comment>
<gene>
    <name evidence="6" type="ORF">BKK51_12905</name>
    <name evidence="7" type="ORF">BKK52_01375</name>
</gene>
<dbReference type="PANTHER" id="PTHR30244:SF36">
    <property type="entry name" value="3-OXO-GLUCOSE-6-PHOSPHATE:GLUTAMATE AMINOTRANSFERASE"/>
    <property type="match status" value="1"/>
</dbReference>
<dbReference type="EMBL" id="MLHL01000006">
    <property type="protein sequence ID" value="OOF50825.1"/>
    <property type="molecule type" value="Genomic_DNA"/>
</dbReference>
<dbReference type="InterPro" id="IPR015422">
    <property type="entry name" value="PyrdxlP-dep_Trfase_small"/>
</dbReference>
<name>A0A1V3IKV5_9PAST</name>
<dbReference type="PIRSF" id="PIRSF000390">
    <property type="entry name" value="PLP_StrS"/>
    <property type="match status" value="1"/>
</dbReference>
<dbReference type="Gene3D" id="3.40.640.10">
    <property type="entry name" value="Type I PLP-dependent aspartate aminotransferase-like (Major domain)"/>
    <property type="match status" value="1"/>
</dbReference>
<evidence type="ECO:0000256" key="5">
    <source>
        <dbReference type="RuleBase" id="RU004508"/>
    </source>
</evidence>
<accession>A0A1V3IKV5</accession>
<dbReference type="InterPro" id="IPR015424">
    <property type="entry name" value="PyrdxlP-dep_Trfase"/>
</dbReference>
<reference evidence="8 9" key="1">
    <citation type="submission" date="2016-10" db="EMBL/GenBank/DDBJ databases">
        <title>Rodentibacter gen. nov. and new species.</title>
        <authorList>
            <person name="Christensen H."/>
        </authorList>
    </citation>
    <scope>NUCLEOTIDE SEQUENCE [LARGE SCALE GENOMIC DNA]</scope>
    <source>
        <strain evidence="6 8">H1983213011</strain>
        <strain evidence="7 9">H1987082031</strain>
    </source>
</reference>
<dbReference type="RefSeq" id="WP_077474808.1">
    <property type="nucleotide sequence ID" value="NZ_MLHK01000097.1"/>
</dbReference>
<dbReference type="Gene3D" id="3.90.1150.10">
    <property type="entry name" value="Aspartate Aminotransferase, domain 1"/>
    <property type="match status" value="1"/>
</dbReference>